<dbReference type="EMBL" id="LMVH01000001">
    <property type="protein sequence ID" value="KUL98994.1"/>
    <property type="molecule type" value="Genomic_DNA"/>
</dbReference>
<feature type="transmembrane region" description="Helical" evidence="1">
    <location>
        <begin position="44"/>
        <end position="65"/>
    </location>
</feature>
<evidence type="ECO:0000256" key="1">
    <source>
        <dbReference type="SAM" id="Phobius"/>
    </source>
</evidence>
<gene>
    <name evidence="2" type="ORF">RO03_05540</name>
</gene>
<evidence type="ECO:0000313" key="3">
    <source>
        <dbReference type="Proteomes" id="UP000054800"/>
    </source>
</evidence>
<organism evidence="2 3">
    <name type="scientific">Fusobacterium nucleatum subsp. nucleatum</name>
    <dbReference type="NCBI Taxonomy" id="76856"/>
    <lineage>
        <taxon>Bacteria</taxon>
        <taxon>Fusobacteriati</taxon>
        <taxon>Fusobacteriota</taxon>
        <taxon>Fusobacteriia</taxon>
        <taxon>Fusobacteriales</taxon>
        <taxon>Fusobacteriaceae</taxon>
        <taxon>Fusobacterium</taxon>
    </lineage>
</organism>
<keyword evidence="1" id="KW-1133">Transmembrane helix</keyword>
<dbReference type="RefSeq" id="WP_059222739.1">
    <property type="nucleotide sequence ID" value="NZ_LMVH01000001.1"/>
</dbReference>
<feature type="transmembrane region" description="Helical" evidence="1">
    <location>
        <begin position="71"/>
        <end position="87"/>
    </location>
</feature>
<keyword evidence="1" id="KW-0472">Membrane</keyword>
<protein>
    <submittedName>
        <fullName evidence="2">Uncharacterized protein</fullName>
    </submittedName>
</protein>
<feature type="transmembrane region" description="Helical" evidence="1">
    <location>
        <begin position="99"/>
        <end position="116"/>
    </location>
</feature>
<keyword evidence="1" id="KW-0812">Transmembrane</keyword>
<evidence type="ECO:0000313" key="2">
    <source>
        <dbReference type="EMBL" id="KUL98994.1"/>
    </source>
</evidence>
<comment type="caution">
    <text evidence="2">The sequence shown here is derived from an EMBL/GenBank/DDBJ whole genome shotgun (WGS) entry which is preliminary data.</text>
</comment>
<name>A0A0X3Y245_FUSNC</name>
<proteinExistence type="predicted"/>
<feature type="transmembrane region" description="Helical" evidence="1">
    <location>
        <begin position="6"/>
        <end position="32"/>
    </location>
</feature>
<sequence length="161" mass="19176">MNYIFALILIFFIFWGFYLFVINFSTSIISFFIRFTKKTLFSQLDFMIIFVFSILILVFNLYVSMDISNEIITIFVFLPTVFFYNTDEKNSIMKSSIKITLWIIFIKIFFNNEIIIPDPDDVHPIIAAFYAMLLYIKSIVYANFYADTLRVLSIVLRYLNQ</sequence>
<accession>A0A0X3Y245</accession>
<dbReference type="Proteomes" id="UP000054800">
    <property type="component" value="Unassembled WGS sequence"/>
</dbReference>
<reference evidence="2 3" key="1">
    <citation type="submission" date="2015-10" db="EMBL/GenBank/DDBJ databases">
        <authorList>
            <person name="Gilbert D.G."/>
        </authorList>
    </citation>
    <scope>NUCLEOTIDE SEQUENCE [LARGE SCALE GENOMIC DNA]</scope>
    <source>
        <strain evidence="2 3">ChDC F311</strain>
    </source>
</reference>
<feature type="transmembrane region" description="Helical" evidence="1">
    <location>
        <begin position="122"/>
        <end position="144"/>
    </location>
</feature>
<dbReference type="AlphaFoldDB" id="A0A0X3Y245"/>